<keyword evidence="1" id="KW-0472">Membrane</keyword>
<gene>
    <name evidence="2" type="ORF">HZU72_08605</name>
</gene>
<feature type="transmembrane region" description="Helical" evidence="1">
    <location>
        <begin position="21"/>
        <end position="45"/>
    </location>
</feature>
<feature type="transmembrane region" description="Helical" evidence="1">
    <location>
        <begin position="73"/>
        <end position="91"/>
    </location>
</feature>
<dbReference type="EMBL" id="JACCGK010000006">
    <property type="protein sequence ID" value="NYT72484.1"/>
    <property type="molecule type" value="Genomic_DNA"/>
</dbReference>
<reference evidence="2 3" key="1">
    <citation type="submission" date="2020-07" db="EMBL/GenBank/DDBJ databases">
        <title>Halomonas sp. QX-2 draft genome sequence.</title>
        <authorList>
            <person name="Qiu X."/>
        </authorList>
    </citation>
    <scope>NUCLEOTIDE SEQUENCE [LARGE SCALE GENOMIC DNA]</scope>
    <source>
        <strain evidence="2 3">QX-2</strain>
    </source>
</reference>
<comment type="caution">
    <text evidence="2">The sequence shown here is derived from an EMBL/GenBank/DDBJ whole genome shotgun (WGS) entry which is preliminary data.</text>
</comment>
<protein>
    <submittedName>
        <fullName evidence="2">Uncharacterized protein</fullName>
    </submittedName>
</protein>
<dbReference type="RefSeq" id="WP_180091411.1">
    <property type="nucleotide sequence ID" value="NZ_JACCGK010000006.1"/>
</dbReference>
<evidence type="ECO:0000313" key="2">
    <source>
        <dbReference type="EMBL" id="NYT72484.1"/>
    </source>
</evidence>
<evidence type="ECO:0000256" key="1">
    <source>
        <dbReference type="SAM" id="Phobius"/>
    </source>
</evidence>
<sequence length="178" mass="19711">MNARAKEYPAAPNAYEAVVSSFPGLCGVLLGFVGAYFVAVTLGTWPKLESTYEAWPLVFSEHFKFSVSVPRRILVSLSCVGAGALLLVSMIKAVSAQMLYCAEQLDNVIDVQHKAMVQKWHSDRDSAVSKAILAFHFAVPTIALSLFFLLDHGLVAAGVYIVFFWYGKYFLSWCKERC</sequence>
<name>A0A7Z0N7A2_9GAMM</name>
<keyword evidence="1" id="KW-0812">Transmembrane</keyword>
<organism evidence="2 3">
    <name type="scientific">Vreelandella sedimenti</name>
    <dbReference type="NCBI Taxonomy" id="2729618"/>
    <lineage>
        <taxon>Bacteria</taxon>
        <taxon>Pseudomonadati</taxon>
        <taxon>Pseudomonadota</taxon>
        <taxon>Gammaproteobacteria</taxon>
        <taxon>Oceanospirillales</taxon>
        <taxon>Halomonadaceae</taxon>
        <taxon>Vreelandella</taxon>
    </lineage>
</organism>
<feature type="transmembrane region" description="Helical" evidence="1">
    <location>
        <begin position="127"/>
        <end position="148"/>
    </location>
</feature>
<accession>A0A7Z0N7A2</accession>
<evidence type="ECO:0000313" key="3">
    <source>
        <dbReference type="Proteomes" id="UP000520876"/>
    </source>
</evidence>
<dbReference type="AlphaFoldDB" id="A0A7Z0N7A2"/>
<keyword evidence="3" id="KW-1185">Reference proteome</keyword>
<feature type="transmembrane region" description="Helical" evidence="1">
    <location>
        <begin position="154"/>
        <end position="171"/>
    </location>
</feature>
<dbReference type="Proteomes" id="UP000520876">
    <property type="component" value="Unassembled WGS sequence"/>
</dbReference>
<keyword evidence="1" id="KW-1133">Transmembrane helix</keyword>
<proteinExistence type="predicted"/>